<name>A0A1F7EZN8_UNCRA</name>
<dbReference type="InterPro" id="IPR023485">
    <property type="entry name" value="Ptyr_pPase"/>
</dbReference>
<dbReference type="GO" id="GO:0004725">
    <property type="term" value="F:protein tyrosine phosphatase activity"/>
    <property type="evidence" value="ECO:0007669"/>
    <property type="project" value="InterPro"/>
</dbReference>
<sequence length="152" mass="16762">MPFNILFVCSGNTCRSPMAEGLFKNLLPQDKKENFRVSSAGIVAAPGIPASDMAIAAMRELGIDISRHRSEVTGQGIVEKSDLILAMTENHSQFLKRQFPDAANRAFTLAEYADKNAKSTDITDPVGGNLGEYRQTRDQIKRFVEQIIGNMQ</sequence>
<feature type="active site" description="Proton donor" evidence="4">
    <location>
        <position position="124"/>
    </location>
</feature>
<dbReference type="AlphaFoldDB" id="A0A1F7EZN8"/>
<dbReference type="PRINTS" id="PR00719">
    <property type="entry name" value="LMWPTPASE"/>
</dbReference>
<dbReference type="Gene3D" id="3.40.50.2300">
    <property type="match status" value="1"/>
</dbReference>
<feature type="active site" description="Nucleophile" evidence="4">
    <location>
        <position position="9"/>
    </location>
</feature>
<dbReference type="InterPro" id="IPR036196">
    <property type="entry name" value="Ptyr_pPase_sf"/>
</dbReference>
<evidence type="ECO:0000256" key="2">
    <source>
        <dbReference type="ARBA" id="ARBA00022801"/>
    </source>
</evidence>
<dbReference type="PANTHER" id="PTHR11717">
    <property type="entry name" value="LOW MOLECULAR WEIGHT PROTEIN TYROSINE PHOSPHATASE"/>
    <property type="match status" value="1"/>
</dbReference>
<reference evidence="6 7" key="1">
    <citation type="journal article" date="2016" name="Nat. Commun.">
        <title>Thousands of microbial genomes shed light on interconnected biogeochemical processes in an aquifer system.</title>
        <authorList>
            <person name="Anantharaman K."/>
            <person name="Brown C.T."/>
            <person name="Hug L.A."/>
            <person name="Sharon I."/>
            <person name="Castelle C.J."/>
            <person name="Probst A.J."/>
            <person name="Thomas B.C."/>
            <person name="Singh A."/>
            <person name="Wilkins M.J."/>
            <person name="Karaoz U."/>
            <person name="Brodie E.L."/>
            <person name="Williams K.H."/>
            <person name="Hubbard S.S."/>
            <person name="Banfield J.F."/>
        </authorList>
    </citation>
    <scope>NUCLEOTIDE SEQUENCE [LARGE SCALE GENOMIC DNA]</scope>
</reference>
<evidence type="ECO:0000259" key="5">
    <source>
        <dbReference type="SMART" id="SM00226"/>
    </source>
</evidence>
<gene>
    <name evidence="6" type="ORF">A2519_17310</name>
</gene>
<dbReference type="CDD" id="cd16344">
    <property type="entry name" value="LMWPAP"/>
    <property type="match status" value="1"/>
</dbReference>
<evidence type="ECO:0000256" key="3">
    <source>
        <dbReference type="ARBA" id="ARBA00022912"/>
    </source>
</evidence>
<dbReference type="Proteomes" id="UP000179243">
    <property type="component" value="Unassembled WGS sequence"/>
</dbReference>
<dbReference type="SUPFAM" id="SSF52788">
    <property type="entry name" value="Phosphotyrosine protein phosphatases I"/>
    <property type="match status" value="1"/>
</dbReference>
<comment type="similarity">
    <text evidence="1">Belongs to the low molecular weight phosphotyrosine protein phosphatase family.</text>
</comment>
<organism evidence="6 7">
    <name type="scientific">Candidatus Raymondbacteria bacterium RIFOXYD12_FULL_49_13</name>
    <dbReference type="NCBI Taxonomy" id="1817890"/>
    <lineage>
        <taxon>Bacteria</taxon>
        <taxon>Raymondiibacteriota</taxon>
    </lineage>
</organism>
<dbReference type="InterPro" id="IPR050438">
    <property type="entry name" value="LMW_PTPase"/>
</dbReference>
<evidence type="ECO:0000256" key="1">
    <source>
        <dbReference type="ARBA" id="ARBA00011063"/>
    </source>
</evidence>
<evidence type="ECO:0000256" key="4">
    <source>
        <dbReference type="PIRSR" id="PIRSR617867-1"/>
    </source>
</evidence>
<keyword evidence="3" id="KW-0904">Protein phosphatase</keyword>
<dbReference type="Pfam" id="PF01451">
    <property type="entry name" value="LMWPc"/>
    <property type="match status" value="1"/>
</dbReference>
<keyword evidence="2" id="KW-0378">Hydrolase</keyword>
<accession>A0A1F7EZN8</accession>
<comment type="caution">
    <text evidence="6">The sequence shown here is derived from an EMBL/GenBank/DDBJ whole genome shotgun (WGS) entry which is preliminary data.</text>
</comment>
<feature type="domain" description="Phosphotyrosine protein phosphatase I" evidence="5">
    <location>
        <begin position="3"/>
        <end position="150"/>
    </location>
</feature>
<dbReference type="PANTHER" id="PTHR11717:SF31">
    <property type="entry name" value="LOW MOLECULAR WEIGHT PROTEIN-TYROSINE-PHOSPHATASE ETP-RELATED"/>
    <property type="match status" value="1"/>
</dbReference>
<evidence type="ECO:0000313" key="7">
    <source>
        <dbReference type="Proteomes" id="UP000179243"/>
    </source>
</evidence>
<evidence type="ECO:0000313" key="6">
    <source>
        <dbReference type="EMBL" id="OGJ99831.1"/>
    </source>
</evidence>
<protein>
    <recommendedName>
        <fullName evidence="5">Phosphotyrosine protein phosphatase I domain-containing protein</fullName>
    </recommendedName>
</protein>
<dbReference type="SMART" id="SM00226">
    <property type="entry name" value="LMWPc"/>
    <property type="match status" value="1"/>
</dbReference>
<feature type="active site" evidence="4">
    <location>
        <position position="15"/>
    </location>
</feature>
<proteinExistence type="inferred from homology"/>
<dbReference type="EMBL" id="MFYX01000158">
    <property type="protein sequence ID" value="OGJ99831.1"/>
    <property type="molecule type" value="Genomic_DNA"/>
</dbReference>
<dbReference type="InterPro" id="IPR017867">
    <property type="entry name" value="Tyr_phospatase_low_mol_wt"/>
</dbReference>